<dbReference type="STRING" id="698762.SAMN00808754_0531"/>
<name>A0A1W1VF45_9FIRM</name>
<reference evidence="1 2" key="1">
    <citation type="submission" date="2017-04" db="EMBL/GenBank/DDBJ databases">
        <authorList>
            <person name="Afonso C.L."/>
            <person name="Miller P.J."/>
            <person name="Scott M.A."/>
            <person name="Spackman E."/>
            <person name="Goraichik I."/>
            <person name="Dimitrov K.M."/>
            <person name="Suarez D.L."/>
            <person name="Swayne D.E."/>
        </authorList>
    </citation>
    <scope>NUCLEOTIDE SEQUENCE [LARGE SCALE GENOMIC DNA]</scope>
    <source>
        <strain evidence="1 2">ToBE</strain>
    </source>
</reference>
<dbReference type="EMBL" id="LT838272">
    <property type="protein sequence ID" value="SMB91833.1"/>
    <property type="molecule type" value="Genomic_DNA"/>
</dbReference>
<protein>
    <recommendedName>
        <fullName evidence="3">TusA-related sulfurtransferase</fullName>
    </recommendedName>
</protein>
<dbReference type="OrthoDB" id="1725415at2"/>
<evidence type="ECO:0000313" key="2">
    <source>
        <dbReference type="Proteomes" id="UP000192569"/>
    </source>
</evidence>
<gene>
    <name evidence="1" type="ORF">SAMN00808754_0531</name>
</gene>
<organism evidence="1 2">
    <name type="scientific">Thermanaeromonas toyohensis ToBE</name>
    <dbReference type="NCBI Taxonomy" id="698762"/>
    <lineage>
        <taxon>Bacteria</taxon>
        <taxon>Bacillati</taxon>
        <taxon>Bacillota</taxon>
        <taxon>Clostridia</taxon>
        <taxon>Neomoorellales</taxon>
        <taxon>Neomoorellaceae</taxon>
        <taxon>Thermanaeromonas</taxon>
    </lineage>
</organism>
<accession>A0A1W1VF45</accession>
<proteinExistence type="predicted"/>
<keyword evidence="2" id="KW-1185">Reference proteome</keyword>
<evidence type="ECO:0000313" key="1">
    <source>
        <dbReference type="EMBL" id="SMB91833.1"/>
    </source>
</evidence>
<evidence type="ECO:0008006" key="3">
    <source>
        <dbReference type="Google" id="ProtNLM"/>
    </source>
</evidence>
<dbReference type="AlphaFoldDB" id="A0A1W1VF45"/>
<sequence length="79" mass="8940">MADITLWMGPFISQKDVERVQDILPHIGDGDHLTISMEAADAHQADSIIRLLDEYGFNYQSRGDSDGHTYHIVACRRPK</sequence>
<dbReference type="RefSeq" id="WP_084663778.1">
    <property type="nucleotide sequence ID" value="NZ_LT838272.1"/>
</dbReference>
<dbReference type="Proteomes" id="UP000192569">
    <property type="component" value="Chromosome I"/>
</dbReference>